<feature type="signal peptide" evidence="2">
    <location>
        <begin position="1"/>
        <end position="26"/>
    </location>
</feature>
<dbReference type="PROSITE" id="PS50234">
    <property type="entry name" value="VWFA"/>
    <property type="match status" value="1"/>
</dbReference>
<accession>A0A178IGX6</accession>
<dbReference type="PANTHER" id="PTHR10579">
    <property type="entry name" value="CALCIUM-ACTIVATED CHLORIDE CHANNEL REGULATOR"/>
    <property type="match status" value="1"/>
</dbReference>
<feature type="chain" id="PRO_5008088788" description="VWFA domain-containing protein" evidence="2">
    <location>
        <begin position="27"/>
        <end position="472"/>
    </location>
</feature>
<evidence type="ECO:0000313" key="5">
    <source>
        <dbReference type="Proteomes" id="UP000078486"/>
    </source>
</evidence>
<dbReference type="InterPro" id="IPR036465">
    <property type="entry name" value="vWFA_dom_sf"/>
</dbReference>
<dbReference type="SUPFAM" id="SSF53300">
    <property type="entry name" value="vWA-like"/>
    <property type="match status" value="1"/>
</dbReference>
<gene>
    <name evidence="4" type="ORF">AW736_13460</name>
</gene>
<dbReference type="PANTHER" id="PTHR10579:SF43">
    <property type="entry name" value="ZINC FINGER (C3HC4-TYPE RING FINGER) FAMILY PROTEIN"/>
    <property type="match status" value="1"/>
</dbReference>
<dbReference type="EMBL" id="LRRQ01000099">
    <property type="protein sequence ID" value="OAM89260.1"/>
    <property type="molecule type" value="Genomic_DNA"/>
</dbReference>
<name>A0A178IGX6_9BACT</name>
<evidence type="ECO:0000259" key="3">
    <source>
        <dbReference type="PROSITE" id="PS50234"/>
    </source>
</evidence>
<proteinExistence type="predicted"/>
<comment type="caution">
    <text evidence="4">The sequence shown here is derived from an EMBL/GenBank/DDBJ whole genome shotgun (WGS) entry which is preliminary data.</text>
</comment>
<feature type="domain" description="VWFA" evidence="3">
    <location>
        <begin position="85"/>
        <end position="258"/>
    </location>
</feature>
<dbReference type="AlphaFoldDB" id="A0A178IGX6"/>
<dbReference type="RefSeq" id="WP_068771145.1">
    <property type="nucleotide sequence ID" value="NZ_CP109796.1"/>
</dbReference>
<protein>
    <recommendedName>
        <fullName evidence="3">VWFA domain-containing protein</fullName>
    </recommendedName>
</protein>
<dbReference type="SMART" id="SM00327">
    <property type="entry name" value="VWA"/>
    <property type="match status" value="1"/>
</dbReference>
<dbReference type="STRING" id="1184151.AW736_13460"/>
<evidence type="ECO:0000256" key="1">
    <source>
        <dbReference type="SAM" id="MobiDB-lite"/>
    </source>
</evidence>
<dbReference type="Pfam" id="PF00092">
    <property type="entry name" value="VWA"/>
    <property type="match status" value="1"/>
</dbReference>
<evidence type="ECO:0000256" key="2">
    <source>
        <dbReference type="SAM" id="SignalP"/>
    </source>
</evidence>
<organism evidence="4 5">
    <name type="scientific">Termitidicoccus mucosus</name>
    <dbReference type="NCBI Taxonomy" id="1184151"/>
    <lineage>
        <taxon>Bacteria</taxon>
        <taxon>Pseudomonadati</taxon>
        <taxon>Verrucomicrobiota</taxon>
        <taxon>Opitutia</taxon>
        <taxon>Opitutales</taxon>
        <taxon>Opitutaceae</taxon>
        <taxon>Termitidicoccus</taxon>
    </lineage>
</organism>
<keyword evidence="2" id="KW-0732">Signal</keyword>
<feature type="region of interest" description="Disordered" evidence="1">
    <location>
        <begin position="450"/>
        <end position="472"/>
    </location>
</feature>
<dbReference type="Gene3D" id="3.40.50.410">
    <property type="entry name" value="von Willebrand factor, type A domain"/>
    <property type="match status" value="1"/>
</dbReference>
<dbReference type="InterPro" id="IPR002035">
    <property type="entry name" value="VWF_A"/>
</dbReference>
<evidence type="ECO:0000313" key="4">
    <source>
        <dbReference type="EMBL" id="OAM89260.1"/>
    </source>
</evidence>
<dbReference type="Proteomes" id="UP000078486">
    <property type="component" value="Unassembled WGS sequence"/>
</dbReference>
<feature type="compositionally biased region" description="Low complexity" evidence="1">
    <location>
        <begin position="451"/>
        <end position="472"/>
    </location>
</feature>
<dbReference type="OrthoDB" id="9781333at2"/>
<sequence>MKHILTPKIPRVTAFPAALAAAFALAFSLQPPAFSAADAARPPAVSLRVDLDRSVLAADTTEKAIVKICLDGVRLPRPEARQPVNLSIVLDRSGSMSGERIERAKEAAVEAVSRLGPDDILSLVVYDNNADTLIPARRVGVGREIEAVIRSIRAGGSTALYAGVNQGASELRKNIEDRRYVHRIILLSDGQANQGPSTPDELGRLGAALVKEGISVTTIGVGLGYNEDLMTRLALRSDGNTYFAESGAALPRIFAAELGDVLNVVARRAVILVEFPDGIRPLALVGRQGTIDGPRAEIPLGQIYGGQEKFALVEVEVSPTRTGAEREIARARITCEDIAAQRTVELTALGRARFSADQSAVIASANHQVQADFAANRTAEVKDKAIELIDAGKQFEAAKLLRSNSTYMDNYGKNYDNRAVIELSAKNDAEAEIVELSQFSVETRKQFRTDNANTVNQQNTSSSSVAPSKKKK</sequence>
<dbReference type="InterPro" id="IPR051266">
    <property type="entry name" value="CLCR"/>
</dbReference>
<reference evidence="4 5" key="1">
    <citation type="submission" date="2016-01" db="EMBL/GenBank/DDBJ databases">
        <title>High potential of lignocellulose degradation of a new Verrucomicrobia species.</title>
        <authorList>
            <person name="Wang Y."/>
            <person name="Shi Y."/>
            <person name="Qiu Z."/>
            <person name="Liu S."/>
            <person name="Yang H."/>
        </authorList>
    </citation>
    <scope>NUCLEOTIDE SEQUENCE [LARGE SCALE GENOMIC DNA]</scope>
    <source>
        <strain evidence="4 5">TSB47</strain>
    </source>
</reference>
<keyword evidence="5" id="KW-1185">Reference proteome</keyword>